<evidence type="ECO:0000256" key="10">
    <source>
        <dbReference type="ARBA" id="ARBA00023146"/>
    </source>
</evidence>
<evidence type="ECO:0000256" key="3">
    <source>
        <dbReference type="ARBA" id="ARBA00010728"/>
    </source>
</evidence>
<dbReference type="PANTHER" id="PTHR43697">
    <property type="entry name" value="SERYL-TRNA SYNTHETASE"/>
    <property type="match status" value="1"/>
</dbReference>
<evidence type="ECO:0000256" key="6">
    <source>
        <dbReference type="ARBA" id="ARBA00022598"/>
    </source>
</evidence>
<dbReference type="PROSITE" id="PS50862">
    <property type="entry name" value="AA_TRNA_LIGASE_II"/>
    <property type="match status" value="1"/>
</dbReference>
<keyword evidence="6 18" id="KW-0436">Ligase</keyword>
<comment type="pathway">
    <text evidence="2">Aminoacyl-tRNA biosynthesis; selenocysteinyl-tRNA(Sec) biosynthesis; L-seryl-tRNA(Sec) from L-serine and tRNA(Sec): step 1/1.</text>
</comment>
<dbReference type="Pfam" id="PF02403">
    <property type="entry name" value="Seryl_tRNA_N"/>
    <property type="match status" value="1"/>
</dbReference>
<evidence type="ECO:0000256" key="2">
    <source>
        <dbReference type="ARBA" id="ARBA00005045"/>
    </source>
</evidence>
<sequence length="429" mass="48583">MLTIKQIIENRDIVLRGLDKKHFMNGEQIIDEVIKLSDKRRSTQSELDKNLAEVNALSRNIGQMMKEGKLKEAEAARAHVAEIKKGNKALEAVMSEADNELKNLLYTIPNLPHESVPEGKGAEDNKVERTGEKEVVLPPDALPHWDLAKKYDLIDFELGVKISGAGFPVYKGKGARLQRALINFFLDEARDAGYQEIEPPYVVNVASGYGTGQLPDKEGQMYHVGMDDLYLIPTAEVPVTNIYRDVILEERELPVKNCAYSACFRREAGSYGKDVRGLNRLHQFNKVEIVRIDKPEHSYQSLEKMVAYVENLVLKLELPYRILRLCGGDMSFTSSLTFDFEVFSAAQKRWLEVSSVSNFESYQANRLKCRYRTEERKTELCHTLNGSALALPRIVAALLENNQTEKGIKIPAVLVPYCGFEVIDCRCFF</sequence>
<dbReference type="GO" id="GO:0005524">
    <property type="term" value="F:ATP binding"/>
    <property type="evidence" value="ECO:0007669"/>
    <property type="project" value="UniProtKB-KW"/>
</dbReference>
<evidence type="ECO:0000256" key="14">
    <source>
        <dbReference type="ARBA" id="ARBA00047929"/>
    </source>
</evidence>
<dbReference type="NCBIfam" id="TIGR00414">
    <property type="entry name" value="serS"/>
    <property type="match status" value="1"/>
</dbReference>
<keyword evidence="9" id="KW-0648">Protein biosynthesis</keyword>
<evidence type="ECO:0000256" key="11">
    <source>
        <dbReference type="ARBA" id="ARBA00031113"/>
    </source>
</evidence>
<gene>
    <name evidence="18" type="ORF">EZS27_016142</name>
</gene>
<dbReference type="AlphaFoldDB" id="A0A5J4RQ80"/>
<keyword evidence="16" id="KW-0175">Coiled coil</keyword>
<dbReference type="SUPFAM" id="SSF55681">
    <property type="entry name" value="Class II aaRS and biotin synthetases"/>
    <property type="match status" value="1"/>
</dbReference>
<feature type="coiled-coil region" evidence="16">
    <location>
        <begin position="80"/>
        <end position="107"/>
    </location>
</feature>
<dbReference type="InterPro" id="IPR002314">
    <property type="entry name" value="aa-tRNA-synt_IIb"/>
</dbReference>
<keyword evidence="8" id="KW-0067">ATP-binding</keyword>
<organism evidence="18">
    <name type="scientific">termite gut metagenome</name>
    <dbReference type="NCBI Taxonomy" id="433724"/>
    <lineage>
        <taxon>unclassified sequences</taxon>
        <taxon>metagenomes</taxon>
        <taxon>organismal metagenomes</taxon>
    </lineage>
</organism>
<evidence type="ECO:0000256" key="1">
    <source>
        <dbReference type="ARBA" id="ARBA00004496"/>
    </source>
</evidence>
<accession>A0A5J4RQ80</accession>
<evidence type="ECO:0000256" key="7">
    <source>
        <dbReference type="ARBA" id="ARBA00022741"/>
    </source>
</evidence>
<comment type="catalytic activity">
    <reaction evidence="15">
        <text>tRNA(Ser) + L-serine + ATP = L-seryl-tRNA(Ser) + AMP + diphosphate + H(+)</text>
        <dbReference type="Rhea" id="RHEA:12292"/>
        <dbReference type="Rhea" id="RHEA-COMP:9669"/>
        <dbReference type="Rhea" id="RHEA-COMP:9703"/>
        <dbReference type="ChEBI" id="CHEBI:15378"/>
        <dbReference type="ChEBI" id="CHEBI:30616"/>
        <dbReference type="ChEBI" id="CHEBI:33019"/>
        <dbReference type="ChEBI" id="CHEBI:33384"/>
        <dbReference type="ChEBI" id="CHEBI:78442"/>
        <dbReference type="ChEBI" id="CHEBI:78533"/>
        <dbReference type="ChEBI" id="CHEBI:456215"/>
        <dbReference type="EC" id="6.1.1.11"/>
    </reaction>
</comment>
<evidence type="ECO:0000313" key="18">
    <source>
        <dbReference type="EMBL" id="KAA6335642.1"/>
    </source>
</evidence>
<dbReference type="InterPro" id="IPR002317">
    <property type="entry name" value="Ser-tRNA-ligase_type_1"/>
</dbReference>
<dbReference type="EMBL" id="SNRY01000873">
    <property type="protein sequence ID" value="KAA6335642.1"/>
    <property type="molecule type" value="Genomic_DNA"/>
</dbReference>
<dbReference type="GO" id="GO:0006434">
    <property type="term" value="P:seryl-tRNA aminoacylation"/>
    <property type="evidence" value="ECO:0007669"/>
    <property type="project" value="InterPro"/>
</dbReference>
<evidence type="ECO:0000256" key="5">
    <source>
        <dbReference type="ARBA" id="ARBA00022490"/>
    </source>
</evidence>
<dbReference type="InterPro" id="IPR006195">
    <property type="entry name" value="aa-tRNA-synth_II"/>
</dbReference>
<evidence type="ECO:0000256" key="9">
    <source>
        <dbReference type="ARBA" id="ARBA00022917"/>
    </source>
</evidence>
<keyword evidence="7" id="KW-0547">Nucleotide-binding</keyword>
<comment type="caution">
    <text evidence="18">The sequence shown here is derived from an EMBL/GenBank/DDBJ whole genome shotgun (WGS) entry which is preliminary data.</text>
</comment>
<evidence type="ECO:0000256" key="12">
    <source>
        <dbReference type="ARBA" id="ARBA00033352"/>
    </source>
</evidence>
<evidence type="ECO:0000256" key="15">
    <source>
        <dbReference type="ARBA" id="ARBA00048823"/>
    </source>
</evidence>
<keyword evidence="10" id="KW-0030">Aminoacyl-tRNA synthetase</keyword>
<dbReference type="Gene3D" id="1.10.287.40">
    <property type="entry name" value="Serine-tRNA synthetase, tRNA binding domain"/>
    <property type="match status" value="1"/>
</dbReference>
<evidence type="ECO:0000256" key="13">
    <source>
        <dbReference type="ARBA" id="ARBA00039158"/>
    </source>
</evidence>
<proteinExistence type="inferred from homology"/>
<dbReference type="Gene3D" id="3.30.930.10">
    <property type="entry name" value="Bira Bifunctional Protein, Domain 2"/>
    <property type="match status" value="1"/>
</dbReference>
<feature type="domain" description="Aminoacyl-transfer RNA synthetases class-II family profile" evidence="17">
    <location>
        <begin position="176"/>
        <end position="411"/>
    </location>
</feature>
<dbReference type="InterPro" id="IPR045864">
    <property type="entry name" value="aa-tRNA-synth_II/BPL/LPL"/>
</dbReference>
<dbReference type="PANTHER" id="PTHR43697:SF1">
    <property type="entry name" value="SERINE--TRNA LIGASE"/>
    <property type="match status" value="1"/>
</dbReference>
<dbReference type="PRINTS" id="PR00981">
    <property type="entry name" value="TRNASYNTHSER"/>
</dbReference>
<dbReference type="InterPro" id="IPR010978">
    <property type="entry name" value="tRNA-bd_arm"/>
</dbReference>
<evidence type="ECO:0000256" key="16">
    <source>
        <dbReference type="SAM" id="Coils"/>
    </source>
</evidence>
<dbReference type="GO" id="GO:0004828">
    <property type="term" value="F:serine-tRNA ligase activity"/>
    <property type="evidence" value="ECO:0007669"/>
    <property type="project" value="UniProtKB-EC"/>
</dbReference>
<protein>
    <recommendedName>
        <fullName evidence="13">Serine--tRNA ligase</fullName>
        <ecNumber evidence="4">6.1.1.11</ecNumber>
    </recommendedName>
    <alternativeName>
        <fullName evidence="11">Seryl-tRNA synthetase</fullName>
    </alternativeName>
    <alternativeName>
        <fullName evidence="12">Seryl-tRNA(Ser/Sec) synthetase</fullName>
    </alternativeName>
</protein>
<dbReference type="InterPro" id="IPR042103">
    <property type="entry name" value="SerRS_1_N_sf"/>
</dbReference>
<comment type="similarity">
    <text evidence="3">Belongs to the class-II aminoacyl-tRNA synthetase family. Type-1 seryl-tRNA synthetase subfamily.</text>
</comment>
<dbReference type="GO" id="GO:0005737">
    <property type="term" value="C:cytoplasm"/>
    <property type="evidence" value="ECO:0007669"/>
    <property type="project" value="UniProtKB-SubCell"/>
</dbReference>
<dbReference type="Pfam" id="PF00587">
    <property type="entry name" value="tRNA-synt_2b"/>
    <property type="match status" value="1"/>
</dbReference>
<comment type="subcellular location">
    <subcellularLocation>
        <location evidence="1">Cytoplasm</location>
    </subcellularLocation>
</comment>
<dbReference type="InterPro" id="IPR015866">
    <property type="entry name" value="Ser-tRNA-synth_1_N"/>
</dbReference>
<evidence type="ECO:0000256" key="8">
    <source>
        <dbReference type="ARBA" id="ARBA00022840"/>
    </source>
</evidence>
<dbReference type="EC" id="6.1.1.11" evidence="4"/>
<reference evidence="18" key="1">
    <citation type="submission" date="2019-03" db="EMBL/GenBank/DDBJ databases">
        <title>Single cell metagenomics reveals metabolic interactions within the superorganism composed of flagellate Streblomastix strix and complex community of Bacteroidetes bacteria on its surface.</title>
        <authorList>
            <person name="Treitli S.C."/>
            <person name="Kolisko M."/>
            <person name="Husnik F."/>
            <person name="Keeling P."/>
            <person name="Hampl V."/>
        </authorList>
    </citation>
    <scope>NUCLEOTIDE SEQUENCE</scope>
    <source>
        <strain evidence="18">STM</strain>
    </source>
</reference>
<dbReference type="PIRSF" id="PIRSF001529">
    <property type="entry name" value="Ser-tRNA-synth_IIa"/>
    <property type="match status" value="1"/>
</dbReference>
<keyword evidence="5" id="KW-0963">Cytoplasm</keyword>
<evidence type="ECO:0000256" key="4">
    <source>
        <dbReference type="ARBA" id="ARBA00012840"/>
    </source>
</evidence>
<name>A0A5J4RQ80_9ZZZZ</name>
<comment type="catalytic activity">
    <reaction evidence="14">
        <text>tRNA(Sec) + L-serine + ATP = L-seryl-tRNA(Sec) + AMP + diphosphate + H(+)</text>
        <dbReference type="Rhea" id="RHEA:42580"/>
        <dbReference type="Rhea" id="RHEA-COMP:9742"/>
        <dbReference type="Rhea" id="RHEA-COMP:10128"/>
        <dbReference type="ChEBI" id="CHEBI:15378"/>
        <dbReference type="ChEBI" id="CHEBI:30616"/>
        <dbReference type="ChEBI" id="CHEBI:33019"/>
        <dbReference type="ChEBI" id="CHEBI:33384"/>
        <dbReference type="ChEBI" id="CHEBI:78442"/>
        <dbReference type="ChEBI" id="CHEBI:78533"/>
        <dbReference type="ChEBI" id="CHEBI:456215"/>
        <dbReference type="EC" id="6.1.1.11"/>
    </reaction>
</comment>
<evidence type="ECO:0000259" key="17">
    <source>
        <dbReference type="PROSITE" id="PS50862"/>
    </source>
</evidence>
<dbReference type="SUPFAM" id="SSF46589">
    <property type="entry name" value="tRNA-binding arm"/>
    <property type="match status" value="1"/>
</dbReference>